<dbReference type="CDD" id="cd03235">
    <property type="entry name" value="ABC_Metallic_Cations"/>
    <property type="match status" value="1"/>
</dbReference>
<dbReference type="InterPro" id="IPR003593">
    <property type="entry name" value="AAA+_ATPase"/>
</dbReference>
<feature type="domain" description="ABC transporter" evidence="5">
    <location>
        <begin position="6"/>
        <end position="242"/>
    </location>
</feature>
<sequence>MTASVVKLNDVSYYYDGTPALQQVSIDIRQGDFVAIVGENGSGKSTLIRTILGLLHPQQGSVELFGKPISQFKDKSRISYVSQKAASFNSGFPVTVEEVVAMGRYGRLGLFKRLKMEDQAAIQNALETVNMWQFRHRKIGDLSGGQQQRVFIARAMVNQPDLLILDEPTVGVDQKHLQDFYEVLHMLREHTTCTFVLVTHDLNVVTDLVTKVVHLDRGRLACNCGLREYSELGELATSIKPYPVKVLVHEGTT</sequence>
<evidence type="ECO:0000256" key="2">
    <source>
        <dbReference type="ARBA" id="ARBA00022448"/>
    </source>
</evidence>
<dbReference type="InterPro" id="IPR050153">
    <property type="entry name" value="Metal_Ion_Import_ABC"/>
</dbReference>
<dbReference type="GO" id="GO:0005524">
    <property type="term" value="F:ATP binding"/>
    <property type="evidence" value="ECO:0007669"/>
    <property type="project" value="UniProtKB-KW"/>
</dbReference>
<organism evidence="6 7">
    <name type="scientific">Exiguobacterium aestuarii</name>
    <dbReference type="NCBI Taxonomy" id="273527"/>
    <lineage>
        <taxon>Bacteria</taxon>
        <taxon>Bacillati</taxon>
        <taxon>Bacillota</taxon>
        <taxon>Bacilli</taxon>
        <taxon>Bacillales</taxon>
        <taxon>Bacillales Family XII. Incertae Sedis</taxon>
        <taxon>Exiguobacterium</taxon>
    </lineage>
</organism>
<evidence type="ECO:0000256" key="3">
    <source>
        <dbReference type="ARBA" id="ARBA00022741"/>
    </source>
</evidence>
<dbReference type="Proteomes" id="UP001596439">
    <property type="component" value="Unassembled WGS sequence"/>
</dbReference>
<keyword evidence="3" id="KW-0547">Nucleotide-binding</keyword>
<dbReference type="Gene3D" id="3.40.50.300">
    <property type="entry name" value="P-loop containing nucleotide triphosphate hydrolases"/>
    <property type="match status" value="1"/>
</dbReference>
<dbReference type="RefSeq" id="WP_214787445.1">
    <property type="nucleotide sequence ID" value="NZ_JANIEL010000022.1"/>
</dbReference>
<evidence type="ECO:0000313" key="7">
    <source>
        <dbReference type="Proteomes" id="UP001596439"/>
    </source>
</evidence>
<evidence type="ECO:0000313" key="6">
    <source>
        <dbReference type="EMBL" id="MFC7389493.1"/>
    </source>
</evidence>
<name>A0ABW2PJF1_9BACL</name>
<dbReference type="Pfam" id="PF00005">
    <property type="entry name" value="ABC_tran"/>
    <property type="match status" value="1"/>
</dbReference>
<dbReference type="PROSITE" id="PS50893">
    <property type="entry name" value="ABC_TRANSPORTER_2"/>
    <property type="match status" value="1"/>
</dbReference>
<comment type="caution">
    <text evidence="6">The sequence shown here is derived from an EMBL/GenBank/DDBJ whole genome shotgun (WGS) entry which is preliminary data.</text>
</comment>
<gene>
    <name evidence="6" type="ORF">ACFQO8_04995</name>
</gene>
<evidence type="ECO:0000259" key="5">
    <source>
        <dbReference type="PROSITE" id="PS50893"/>
    </source>
</evidence>
<dbReference type="SMART" id="SM00382">
    <property type="entry name" value="AAA"/>
    <property type="match status" value="1"/>
</dbReference>
<reference evidence="7" key="1">
    <citation type="journal article" date="2019" name="Int. J. Syst. Evol. Microbiol.">
        <title>The Global Catalogue of Microorganisms (GCM) 10K type strain sequencing project: providing services to taxonomists for standard genome sequencing and annotation.</title>
        <authorList>
            <consortium name="The Broad Institute Genomics Platform"/>
            <consortium name="The Broad Institute Genome Sequencing Center for Infectious Disease"/>
            <person name="Wu L."/>
            <person name="Ma J."/>
        </authorList>
    </citation>
    <scope>NUCLEOTIDE SEQUENCE [LARGE SCALE GENOMIC DNA]</scope>
    <source>
        <strain evidence="7">CCUG 55590</strain>
    </source>
</reference>
<evidence type="ECO:0000256" key="4">
    <source>
        <dbReference type="ARBA" id="ARBA00022840"/>
    </source>
</evidence>
<accession>A0ABW2PJF1</accession>
<dbReference type="EMBL" id="JBHTCE010000001">
    <property type="protein sequence ID" value="MFC7389493.1"/>
    <property type="molecule type" value="Genomic_DNA"/>
</dbReference>
<dbReference type="InterPro" id="IPR017871">
    <property type="entry name" value="ABC_transporter-like_CS"/>
</dbReference>
<dbReference type="SUPFAM" id="SSF52540">
    <property type="entry name" value="P-loop containing nucleoside triphosphate hydrolases"/>
    <property type="match status" value="1"/>
</dbReference>
<evidence type="ECO:0000256" key="1">
    <source>
        <dbReference type="ARBA" id="ARBA00005417"/>
    </source>
</evidence>
<proteinExistence type="inferred from homology"/>
<dbReference type="InterPro" id="IPR003439">
    <property type="entry name" value="ABC_transporter-like_ATP-bd"/>
</dbReference>
<keyword evidence="2" id="KW-0813">Transport</keyword>
<comment type="similarity">
    <text evidence="1">Belongs to the ABC transporter superfamily.</text>
</comment>
<dbReference type="PROSITE" id="PS00211">
    <property type="entry name" value="ABC_TRANSPORTER_1"/>
    <property type="match status" value="1"/>
</dbReference>
<protein>
    <submittedName>
        <fullName evidence="6">Metal ABC transporter ATP-binding protein</fullName>
    </submittedName>
</protein>
<dbReference type="InterPro" id="IPR027417">
    <property type="entry name" value="P-loop_NTPase"/>
</dbReference>
<dbReference type="PANTHER" id="PTHR42734">
    <property type="entry name" value="METAL TRANSPORT SYSTEM ATP-BINDING PROTEIN TM_0124-RELATED"/>
    <property type="match status" value="1"/>
</dbReference>
<dbReference type="PANTHER" id="PTHR42734:SF17">
    <property type="entry name" value="METAL TRANSPORT SYSTEM ATP-BINDING PROTEIN TM_0124-RELATED"/>
    <property type="match status" value="1"/>
</dbReference>
<keyword evidence="4 6" id="KW-0067">ATP-binding</keyword>
<keyword evidence="7" id="KW-1185">Reference proteome</keyword>